<evidence type="ECO:0000313" key="1">
    <source>
        <dbReference type="EMBL" id="KAJ2766424.1"/>
    </source>
</evidence>
<evidence type="ECO:0000313" key="2">
    <source>
        <dbReference type="Proteomes" id="UP001140234"/>
    </source>
</evidence>
<reference evidence="1" key="1">
    <citation type="submission" date="2022-07" db="EMBL/GenBank/DDBJ databases">
        <title>Phylogenomic reconstructions and comparative analyses of Kickxellomycotina fungi.</title>
        <authorList>
            <person name="Reynolds N.K."/>
            <person name="Stajich J.E."/>
            <person name="Barry K."/>
            <person name="Grigoriev I.V."/>
            <person name="Crous P."/>
            <person name="Smith M.E."/>
        </authorList>
    </citation>
    <scope>NUCLEOTIDE SEQUENCE</scope>
    <source>
        <strain evidence="1">CBS 109366</strain>
    </source>
</reference>
<protein>
    <submittedName>
        <fullName evidence="1">Uncharacterized protein</fullName>
    </submittedName>
</protein>
<accession>A0ACC1JSE1</accession>
<keyword evidence="2" id="KW-1185">Reference proteome</keyword>
<name>A0ACC1JSE1_9FUNG</name>
<dbReference type="EMBL" id="JANBUJ010001700">
    <property type="protein sequence ID" value="KAJ2766424.1"/>
    <property type="molecule type" value="Genomic_DNA"/>
</dbReference>
<dbReference type="Proteomes" id="UP001140234">
    <property type="component" value="Unassembled WGS sequence"/>
</dbReference>
<organism evidence="1 2">
    <name type="scientific">Coemansia nantahalensis</name>
    <dbReference type="NCBI Taxonomy" id="2789366"/>
    <lineage>
        <taxon>Eukaryota</taxon>
        <taxon>Fungi</taxon>
        <taxon>Fungi incertae sedis</taxon>
        <taxon>Zoopagomycota</taxon>
        <taxon>Kickxellomycotina</taxon>
        <taxon>Kickxellomycetes</taxon>
        <taxon>Kickxellales</taxon>
        <taxon>Kickxellaceae</taxon>
        <taxon>Coemansia</taxon>
    </lineage>
</organism>
<gene>
    <name evidence="1" type="ORF">IWQ57_004367</name>
</gene>
<sequence length="678" mass="69310">MRRPPIGLEHIVGAQKDGQVAQPRTGASPHRGQGAPMRGVGGAPRVAGPGEPQPPDGLRSSGNSGRGSNQALRTGGGARGARAGGGSGGMATGSWRSTGASRGAGGMQQASGALYDDRAEPEWMDDGLAYDENQNAQRMQDMEEWKRRMKEGAAGGGYSDPLQAPDDRGAVRESRFLRLFSDNEAPQQPAPGANHLSAVAAMLPPSALPHELVDPAGMFGAPAPAPGLPGDPLSKLYKVFGDKVTVSGGGAGSWPPAPEENGALPQHHPQPQQFSRPPESESKAPAKAMAASQRVKSASPAPINEALRGIVPTSVFRKSVQGSGGSSAAAVSATAAGARRPDSESSARSATPARNLPSWLVELSRGGAAPAAAPDAAAAGAVGPRDMVDPLERAFPALSLKPHQADTQSISSLSVQASLGAPSETNDGSVRRSSIGSHDTERDMASSALGQPIGAADAANIMSTVADGPPLPEQVQLPPAFSMRGMMAMPPPPPHMVLPNGAMVPGMASGPPMPGPMPGQMPGPMPGQMPGQMPPMGMVPPPGHHMGFPPNMMFGMMPPPPPGMYGGMAPMNVPLPQMGGVPGGAGDQQQQQQMMLMKMMMADMPPEMMYGQMSAAQAHHPVHAAGGHMYAPGIGFPGMPMSVPQSADGGPVASAGPGPGPGLAHMPHHQQRQHQHQH</sequence>
<comment type="caution">
    <text evidence="1">The sequence shown here is derived from an EMBL/GenBank/DDBJ whole genome shotgun (WGS) entry which is preliminary data.</text>
</comment>
<proteinExistence type="predicted"/>